<accession>A0A367JJU9</accession>
<protein>
    <submittedName>
        <fullName evidence="1">Uncharacterized protein</fullName>
    </submittedName>
</protein>
<dbReference type="EMBL" id="PJQM01003237">
    <property type="protein sequence ID" value="RCH89981.1"/>
    <property type="molecule type" value="Genomic_DNA"/>
</dbReference>
<reference evidence="1 2" key="1">
    <citation type="journal article" date="2018" name="G3 (Bethesda)">
        <title>Phylogenetic and Phylogenomic Definition of Rhizopus Species.</title>
        <authorList>
            <person name="Gryganskyi A.P."/>
            <person name="Golan J."/>
            <person name="Dolatabadi S."/>
            <person name="Mondo S."/>
            <person name="Robb S."/>
            <person name="Idnurm A."/>
            <person name="Muszewska A."/>
            <person name="Steczkiewicz K."/>
            <person name="Masonjones S."/>
            <person name="Liao H.L."/>
            <person name="Gajdeczka M.T."/>
            <person name="Anike F."/>
            <person name="Vuek A."/>
            <person name="Anishchenko I.M."/>
            <person name="Voigt K."/>
            <person name="de Hoog G.S."/>
            <person name="Smith M.E."/>
            <person name="Heitman J."/>
            <person name="Vilgalys R."/>
            <person name="Stajich J.E."/>
        </authorList>
    </citation>
    <scope>NUCLEOTIDE SEQUENCE [LARGE SCALE GENOMIC DNA]</scope>
    <source>
        <strain evidence="1 2">LSU 92-RS-03</strain>
    </source>
</reference>
<comment type="caution">
    <text evidence="1">The sequence shown here is derived from an EMBL/GenBank/DDBJ whole genome shotgun (WGS) entry which is preliminary data.</text>
</comment>
<evidence type="ECO:0000313" key="1">
    <source>
        <dbReference type="EMBL" id="RCH89981.1"/>
    </source>
</evidence>
<organism evidence="1 2">
    <name type="scientific">Rhizopus stolonifer</name>
    <name type="common">Rhizopus nigricans</name>
    <dbReference type="NCBI Taxonomy" id="4846"/>
    <lineage>
        <taxon>Eukaryota</taxon>
        <taxon>Fungi</taxon>
        <taxon>Fungi incertae sedis</taxon>
        <taxon>Mucoromycota</taxon>
        <taxon>Mucoromycotina</taxon>
        <taxon>Mucoromycetes</taxon>
        <taxon>Mucorales</taxon>
        <taxon>Mucorineae</taxon>
        <taxon>Rhizopodaceae</taxon>
        <taxon>Rhizopus</taxon>
    </lineage>
</organism>
<keyword evidence="2" id="KW-1185">Reference proteome</keyword>
<name>A0A367JJU9_RHIST</name>
<dbReference type="Proteomes" id="UP000253551">
    <property type="component" value="Unassembled WGS sequence"/>
</dbReference>
<dbReference type="AlphaFoldDB" id="A0A367JJU9"/>
<sequence length="309" mass="35461">MEFLVHDKNYKNGDAIKEYKSYVEDQDRLASFDFFPGVRDFLSAMLKIDREDLVQALWNNEIRLKATGSARILMDIISYTLTDFSSNCKQPLHSTNNHERTPFVKYIVPMFKYFGQETNLIEFSWCEKSLETYGMAALESSDFVKNTCDRKYADALGKGTTTENEEFFIESSSGFEKENINHSLDDTLKLLAECSNALLHVIKHSKKASIDTITKKCTLGVQVIKQTLTLTKVSLSKSGKWKLVEVRSACIPTSWELRSQWNLLFEMLATIYHESLQQRELDTQITNEVCRLVEIPSVSVVDHFLNMNA</sequence>
<evidence type="ECO:0000313" key="2">
    <source>
        <dbReference type="Proteomes" id="UP000253551"/>
    </source>
</evidence>
<proteinExistence type="predicted"/>
<dbReference type="OrthoDB" id="2216857at2759"/>
<gene>
    <name evidence="1" type="ORF">CU098_009815</name>
</gene>